<reference evidence="1" key="1">
    <citation type="submission" date="2021-02" db="EMBL/GenBank/DDBJ databases">
        <title>Genomic Encyclopedia of Type Strains, Phase IV (KMG-V): Genome sequencing to study the core and pangenomes of soil and plant-associated prokaryotes.</title>
        <authorList>
            <person name="Whitman W."/>
        </authorList>
    </citation>
    <scope>NUCLEOTIDE SEQUENCE</scope>
    <source>
        <strain evidence="1">USDA 406</strain>
    </source>
</reference>
<name>A0A8I1Y0T0_BRAEL</name>
<evidence type="ECO:0000313" key="2">
    <source>
        <dbReference type="Proteomes" id="UP000673383"/>
    </source>
</evidence>
<sequence length="311" mass="32614">MQVPAKVGALNARNDAPAVVLAGLICLSSGVARAGDDDSNSSTGLSSAPNVYLDVRATYGRVPAGALAIGFGNSSFLAALQSGAISNAGSLAAIAGGATLPAAQSAVVDLPMTIDVSDNVSLYAGVSASSTSTPMTGWSSVAITSWNLGFQADLYNQNGGSIPTLSWQSTITQAIPNGPFATTTFTNIFEFDYAFDQDETRGLLAGVQDTRVVIGSPLATIHPDVMGYVGGYYQWPNNWKFTGRAGVQVFGGAQLLGRASVPSFTQPILRLDLDRMDDNDNRLFGVTAQIMWVPKPAYQITLRTPLYFARN</sequence>
<proteinExistence type="predicted"/>
<dbReference type="EMBL" id="JAFICZ010000001">
    <property type="protein sequence ID" value="MBP1291241.1"/>
    <property type="molecule type" value="Genomic_DNA"/>
</dbReference>
<dbReference type="Proteomes" id="UP000673383">
    <property type="component" value="Unassembled WGS sequence"/>
</dbReference>
<dbReference type="RefSeq" id="WP_244980812.1">
    <property type="nucleotide sequence ID" value="NZ_JAFICZ010000001.1"/>
</dbReference>
<protein>
    <submittedName>
        <fullName evidence="1">Uncharacterized protein</fullName>
    </submittedName>
</protein>
<evidence type="ECO:0000313" key="1">
    <source>
        <dbReference type="EMBL" id="MBP1291241.1"/>
    </source>
</evidence>
<comment type="caution">
    <text evidence="1">The sequence shown here is derived from an EMBL/GenBank/DDBJ whole genome shotgun (WGS) entry which is preliminary data.</text>
</comment>
<accession>A0A8I1Y0T0</accession>
<organism evidence="1 2">
    <name type="scientific">Bradyrhizobium elkanii</name>
    <dbReference type="NCBI Taxonomy" id="29448"/>
    <lineage>
        <taxon>Bacteria</taxon>
        <taxon>Pseudomonadati</taxon>
        <taxon>Pseudomonadota</taxon>
        <taxon>Alphaproteobacteria</taxon>
        <taxon>Hyphomicrobiales</taxon>
        <taxon>Nitrobacteraceae</taxon>
        <taxon>Bradyrhizobium</taxon>
    </lineage>
</organism>
<dbReference type="AlphaFoldDB" id="A0A8I1Y0T0"/>
<gene>
    <name evidence="1" type="ORF">JOH49_000994</name>
</gene>